<dbReference type="Proteomes" id="UP000682877">
    <property type="component" value="Chromosome 8"/>
</dbReference>
<sequence length="217" mass="24399">MNHAVRAVEPRRRSQTADPAPAPRRADHGPAPQNAIIVGRGEERSDRRYVAVEIKQLEDAWTEHILLEKKLEAMLSKELKAETRFEQVKSQLRHAGMTFARGSLPFGPSPSPNHHHADQTAIVTVGHEGHRRGTREATVPIRFDELQAALLRLSMTKADLKKATSNEREFRIKIEQGEEQLRRAAIRPSQGLLPSTVPTTRLSSTYRSSTSTHRSSR</sequence>
<name>A0A8S2B662_ARAAE</name>
<keyword evidence="3" id="KW-1185">Reference proteome</keyword>
<dbReference type="EMBL" id="LR999458">
    <property type="protein sequence ID" value="CAE6214754.1"/>
    <property type="molecule type" value="Genomic_DNA"/>
</dbReference>
<feature type="region of interest" description="Disordered" evidence="1">
    <location>
        <begin position="184"/>
        <end position="217"/>
    </location>
</feature>
<protein>
    <submittedName>
        <fullName evidence="2">Uncharacterized protein</fullName>
    </submittedName>
</protein>
<evidence type="ECO:0000313" key="2">
    <source>
        <dbReference type="EMBL" id="CAE6214754.1"/>
    </source>
</evidence>
<dbReference type="AlphaFoldDB" id="A0A8S2B662"/>
<reference evidence="2" key="1">
    <citation type="submission" date="2021-01" db="EMBL/GenBank/DDBJ databases">
        <authorList>
            <person name="Bezrukov I."/>
        </authorList>
    </citation>
    <scope>NUCLEOTIDE SEQUENCE</scope>
</reference>
<evidence type="ECO:0000313" key="3">
    <source>
        <dbReference type="Proteomes" id="UP000682877"/>
    </source>
</evidence>
<proteinExistence type="predicted"/>
<accession>A0A8S2B662</accession>
<evidence type="ECO:0000256" key="1">
    <source>
        <dbReference type="SAM" id="MobiDB-lite"/>
    </source>
</evidence>
<feature type="region of interest" description="Disordered" evidence="1">
    <location>
        <begin position="1"/>
        <end position="39"/>
    </location>
</feature>
<feature type="compositionally biased region" description="Basic and acidic residues" evidence="1">
    <location>
        <begin position="1"/>
        <end position="12"/>
    </location>
</feature>
<gene>
    <name evidence="2" type="ORF">AARE701A_LOCUS20308</name>
</gene>
<feature type="compositionally biased region" description="Low complexity" evidence="1">
    <location>
        <begin position="199"/>
        <end position="217"/>
    </location>
</feature>
<organism evidence="2 3">
    <name type="scientific">Arabidopsis arenosa</name>
    <name type="common">Sand rock-cress</name>
    <name type="synonym">Cardaminopsis arenosa</name>
    <dbReference type="NCBI Taxonomy" id="38785"/>
    <lineage>
        <taxon>Eukaryota</taxon>
        <taxon>Viridiplantae</taxon>
        <taxon>Streptophyta</taxon>
        <taxon>Embryophyta</taxon>
        <taxon>Tracheophyta</taxon>
        <taxon>Spermatophyta</taxon>
        <taxon>Magnoliopsida</taxon>
        <taxon>eudicotyledons</taxon>
        <taxon>Gunneridae</taxon>
        <taxon>Pentapetalae</taxon>
        <taxon>rosids</taxon>
        <taxon>malvids</taxon>
        <taxon>Brassicales</taxon>
        <taxon>Brassicaceae</taxon>
        <taxon>Camelineae</taxon>
        <taxon>Arabidopsis</taxon>
    </lineage>
</organism>